<accession>A0AAV8U6Y3</accession>
<keyword evidence="9" id="KW-0732">Signal</keyword>
<evidence type="ECO:0000256" key="7">
    <source>
        <dbReference type="PIRSR" id="PIRSR005096-2"/>
    </source>
</evidence>
<dbReference type="PANTHER" id="PTHR10091">
    <property type="entry name" value="ALDOSE-1-EPIMERASE"/>
    <property type="match status" value="1"/>
</dbReference>
<gene>
    <name evidence="10" type="ORF">K2173_020066</name>
</gene>
<keyword evidence="4 5" id="KW-0119">Carbohydrate metabolism</keyword>
<feature type="active site" description="Proton acceptor" evidence="6">
    <location>
        <position position="324"/>
    </location>
</feature>
<comment type="similarity">
    <text evidence="2 5">Belongs to the aldose epimerase family.</text>
</comment>
<comment type="caution">
    <text evidence="10">The sequence shown here is derived from an EMBL/GenBank/DDBJ whole genome shotgun (WGS) entry which is preliminary data.</text>
</comment>
<feature type="signal peptide" evidence="9">
    <location>
        <begin position="1"/>
        <end position="21"/>
    </location>
</feature>
<evidence type="ECO:0000256" key="1">
    <source>
        <dbReference type="ARBA" id="ARBA00005028"/>
    </source>
</evidence>
<dbReference type="AlphaFoldDB" id="A0AAV8U6Y3"/>
<dbReference type="EMBL" id="JAIWQS010000001">
    <property type="protein sequence ID" value="KAJ8775062.1"/>
    <property type="molecule type" value="Genomic_DNA"/>
</dbReference>
<dbReference type="EC" id="5.1.3.3" evidence="5"/>
<reference evidence="10 11" key="1">
    <citation type="submission" date="2021-09" db="EMBL/GenBank/DDBJ databases">
        <title>Genomic insights and catalytic innovation underlie evolution of tropane alkaloids biosynthesis.</title>
        <authorList>
            <person name="Wang Y.-J."/>
            <person name="Tian T."/>
            <person name="Huang J.-P."/>
            <person name="Huang S.-X."/>
        </authorList>
    </citation>
    <scope>NUCLEOTIDE SEQUENCE [LARGE SCALE GENOMIC DNA]</scope>
    <source>
        <strain evidence="10">KIB-2018</strain>
        <tissue evidence="10">Leaf</tissue>
    </source>
</reference>
<feature type="binding site" evidence="7">
    <location>
        <position position="260"/>
    </location>
    <ligand>
        <name>beta-D-galactose</name>
        <dbReference type="ChEBI" id="CHEBI:27667"/>
    </ligand>
</feature>
<comment type="pathway">
    <text evidence="1 5">Carbohydrate metabolism; hexose metabolism.</text>
</comment>
<feature type="chain" id="PRO_5043597260" description="Aldose 1-epimerase" evidence="9">
    <location>
        <begin position="22"/>
        <end position="358"/>
    </location>
</feature>
<dbReference type="InterPro" id="IPR015443">
    <property type="entry name" value="Aldose_1-epimerase"/>
</dbReference>
<evidence type="ECO:0000256" key="6">
    <source>
        <dbReference type="PIRSR" id="PIRSR005096-1"/>
    </source>
</evidence>
<dbReference type="InterPro" id="IPR008183">
    <property type="entry name" value="Aldose_1/G6P_1-epimerase"/>
</dbReference>
<feature type="binding site" evidence="8">
    <location>
        <begin position="192"/>
        <end position="194"/>
    </location>
    <ligand>
        <name>beta-D-galactose</name>
        <dbReference type="ChEBI" id="CHEBI:27667"/>
    </ligand>
</feature>
<name>A0AAV8U6Y3_9ROSI</name>
<dbReference type="PIRSF" id="PIRSF005096">
    <property type="entry name" value="GALM"/>
    <property type="match status" value="1"/>
</dbReference>
<dbReference type="GO" id="GO:0033499">
    <property type="term" value="P:galactose catabolic process via UDP-galactose, Leloir pathway"/>
    <property type="evidence" value="ECO:0007669"/>
    <property type="project" value="TreeGrafter"/>
</dbReference>
<dbReference type="InterPro" id="IPR011013">
    <property type="entry name" value="Gal_mutarotase_sf_dom"/>
</dbReference>
<organism evidence="10 11">
    <name type="scientific">Erythroxylum novogranatense</name>
    <dbReference type="NCBI Taxonomy" id="1862640"/>
    <lineage>
        <taxon>Eukaryota</taxon>
        <taxon>Viridiplantae</taxon>
        <taxon>Streptophyta</taxon>
        <taxon>Embryophyta</taxon>
        <taxon>Tracheophyta</taxon>
        <taxon>Spermatophyta</taxon>
        <taxon>Magnoliopsida</taxon>
        <taxon>eudicotyledons</taxon>
        <taxon>Gunneridae</taxon>
        <taxon>Pentapetalae</taxon>
        <taxon>rosids</taxon>
        <taxon>fabids</taxon>
        <taxon>Malpighiales</taxon>
        <taxon>Erythroxylaceae</taxon>
        <taxon>Erythroxylum</taxon>
    </lineage>
</organism>
<evidence type="ECO:0000256" key="5">
    <source>
        <dbReference type="PIRNR" id="PIRNR005096"/>
    </source>
</evidence>
<dbReference type="GO" id="GO:0030246">
    <property type="term" value="F:carbohydrate binding"/>
    <property type="evidence" value="ECO:0007669"/>
    <property type="project" value="InterPro"/>
</dbReference>
<proteinExistence type="inferred from homology"/>
<evidence type="ECO:0000256" key="2">
    <source>
        <dbReference type="ARBA" id="ARBA00006206"/>
    </source>
</evidence>
<dbReference type="InterPro" id="IPR014718">
    <property type="entry name" value="GH-type_carb-bd"/>
</dbReference>
<dbReference type="GO" id="GO:0006006">
    <property type="term" value="P:glucose metabolic process"/>
    <property type="evidence" value="ECO:0007669"/>
    <property type="project" value="TreeGrafter"/>
</dbReference>
<dbReference type="Proteomes" id="UP001159364">
    <property type="component" value="Linkage Group LG01"/>
</dbReference>
<feature type="active site" description="Proton donor" evidence="6">
    <location>
        <position position="192"/>
    </location>
</feature>
<evidence type="ECO:0000313" key="11">
    <source>
        <dbReference type="Proteomes" id="UP001159364"/>
    </source>
</evidence>
<evidence type="ECO:0000256" key="9">
    <source>
        <dbReference type="SAM" id="SignalP"/>
    </source>
</evidence>
<dbReference type="NCBIfam" id="NF008277">
    <property type="entry name" value="PRK11055.1"/>
    <property type="match status" value="1"/>
</dbReference>
<dbReference type="SUPFAM" id="SSF74650">
    <property type="entry name" value="Galactose mutarotase-like"/>
    <property type="match status" value="1"/>
</dbReference>
<dbReference type="InterPro" id="IPR047215">
    <property type="entry name" value="Galactose_mutarotase-like"/>
</dbReference>
<evidence type="ECO:0000256" key="3">
    <source>
        <dbReference type="ARBA" id="ARBA00023235"/>
    </source>
</evidence>
<protein>
    <recommendedName>
        <fullName evidence="5">Aldose 1-epimerase</fullName>
        <ecNumber evidence="5">5.1.3.3</ecNumber>
    </recommendedName>
</protein>
<dbReference type="PANTHER" id="PTHR10091:SF44">
    <property type="entry name" value="ALDOSE 1-EPIMERASE"/>
    <property type="match status" value="1"/>
</dbReference>
<dbReference type="CDD" id="cd09019">
    <property type="entry name" value="galactose_mutarotase_like"/>
    <property type="match status" value="1"/>
</dbReference>
<sequence>MDKLSFIFCFCIVLALGLVHGDAGAEKPGFFEIKNENITAKFTNWGASLVSFLFPDKTGKKTDLVLGYDTVEEYQNDKVYMGSVVGRVSNRIAGGTFKLDGKEVKLQTNDGKNTLHGGPKGFSDVVWNVGSHVPEGKKAHITFHYSSPDGDQGFPSALDCSVKYALDGNNLTVTLKAKNVGDKPTPVSMAQHAYWNFAGHNSGATILDQWLWIFGAFYVPVDEQLIPLGQITYGVGTANDFQTEPKKIGGRAHLVKTGYDNTYVIDGHDGTIKKAAVYENRENGIKMELMTNQPGLQFYDGGKLNGVKGKGGAVYNANAGLCLETQFYPDFVNHPDWPQSILKPKKVYKHYMVYKFSN</sequence>
<dbReference type="Pfam" id="PF01263">
    <property type="entry name" value="Aldose_epim"/>
    <property type="match status" value="1"/>
</dbReference>
<feature type="binding site" evidence="8">
    <location>
        <begin position="90"/>
        <end position="91"/>
    </location>
    <ligand>
        <name>beta-D-galactose</name>
        <dbReference type="ChEBI" id="CHEBI:27667"/>
    </ligand>
</feature>
<keyword evidence="3 5" id="KW-0413">Isomerase</keyword>
<comment type="catalytic activity">
    <reaction evidence="5">
        <text>alpha-D-glucose = beta-D-glucose</text>
        <dbReference type="Rhea" id="RHEA:10264"/>
        <dbReference type="ChEBI" id="CHEBI:15903"/>
        <dbReference type="ChEBI" id="CHEBI:17925"/>
        <dbReference type="EC" id="5.1.3.3"/>
    </reaction>
</comment>
<evidence type="ECO:0000313" key="10">
    <source>
        <dbReference type="EMBL" id="KAJ8775062.1"/>
    </source>
</evidence>
<evidence type="ECO:0000256" key="8">
    <source>
        <dbReference type="PIRSR" id="PIRSR005096-3"/>
    </source>
</evidence>
<dbReference type="GO" id="GO:0004034">
    <property type="term" value="F:aldose 1-epimerase activity"/>
    <property type="evidence" value="ECO:0007669"/>
    <property type="project" value="UniProtKB-EC"/>
</dbReference>
<dbReference type="Gene3D" id="2.70.98.10">
    <property type="match status" value="1"/>
</dbReference>
<keyword evidence="11" id="KW-1185">Reference proteome</keyword>
<evidence type="ECO:0000256" key="4">
    <source>
        <dbReference type="ARBA" id="ARBA00023277"/>
    </source>
</evidence>